<feature type="domain" description="Putative restriction endonuclease" evidence="1">
    <location>
        <begin position="19"/>
        <end position="160"/>
    </location>
</feature>
<dbReference type="GO" id="GO:0004519">
    <property type="term" value="F:endonuclease activity"/>
    <property type="evidence" value="ECO:0007669"/>
    <property type="project" value="UniProtKB-KW"/>
</dbReference>
<keyword evidence="2" id="KW-0378">Hydrolase</keyword>
<keyword evidence="3" id="KW-1185">Reference proteome</keyword>
<evidence type="ECO:0000259" key="1">
    <source>
        <dbReference type="Pfam" id="PF05685"/>
    </source>
</evidence>
<dbReference type="CDD" id="cd06260">
    <property type="entry name" value="DUF820-like"/>
    <property type="match status" value="1"/>
</dbReference>
<dbReference type="InterPro" id="IPR008538">
    <property type="entry name" value="Uma2"/>
</dbReference>
<proteinExistence type="predicted"/>
<dbReference type="Pfam" id="PF05685">
    <property type="entry name" value="Uma2"/>
    <property type="match status" value="1"/>
</dbReference>
<dbReference type="EMBL" id="JBHUCP010000009">
    <property type="protein sequence ID" value="MFD1531064.1"/>
    <property type="molecule type" value="Genomic_DNA"/>
</dbReference>
<evidence type="ECO:0000313" key="2">
    <source>
        <dbReference type="EMBL" id="MFD1531064.1"/>
    </source>
</evidence>
<dbReference type="InterPro" id="IPR011335">
    <property type="entry name" value="Restrct_endonuc-II-like"/>
</dbReference>
<sequence>MRVVMLDAPQELLDERRRLGQDVRDEMWDGVLHMVPPPGDPHQEFGIEFMLVVGPIAKRLGLLPRYETGLFRTDTDYRVPDQMFCRPEQRSKRGAEGADVVLEIRSKDDETYAKIDFYSERGVREMLVAHPEEGRVELLRSVGGRLIPMQPGPDGEHTSEVLGIALRTVDGKLEITWDGGSAVV</sequence>
<comment type="caution">
    <text evidence="2">The sequence shown here is derived from an EMBL/GenBank/DDBJ whole genome shotgun (WGS) entry which is preliminary data.</text>
</comment>
<keyword evidence="2" id="KW-0540">Nuclease</keyword>
<protein>
    <submittedName>
        <fullName evidence="2">Uma2 family endonuclease</fullName>
    </submittedName>
</protein>
<accession>A0ABW4FL16</accession>
<keyword evidence="2" id="KW-0255">Endonuclease</keyword>
<dbReference type="InterPro" id="IPR012296">
    <property type="entry name" value="Nuclease_put_TT1808"/>
</dbReference>
<name>A0ABW4FL16_9PSEU</name>
<organism evidence="2 3">
    <name type="scientific">Pseudonocardia aurantiaca</name>
    <dbReference type="NCBI Taxonomy" id="75290"/>
    <lineage>
        <taxon>Bacteria</taxon>
        <taxon>Bacillati</taxon>
        <taxon>Actinomycetota</taxon>
        <taxon>Actinomycetes</taxon>
        <taxon>Pseudonocardiales</taxon>
        <taxon>Pseudonocardiaceae</taxon>
        <taxon>Pseudonocardia</taxon>
    </lineage>
</organism>
<dbReference type="RefSeq" id="WP_343971318.1">
    <property type="nucleotide sequence ID" value="NZ_BAAAJG010000002.1"/>
</dbReference>
<evidence type="ECO:0000313" key="3">
    <source>
        <dbReference type="Proteomes" id="UP001597145"/>
    </source>
</evidence>
<dbReference type="SUPFAM" id="SSF52980">
    <property type="entry name" value="Restriction endonuclease-like"/>
    <property type="match status" value="1"/>
</dbReference>
<gene>
    <name evidence="2" type="ORF">ACFSCY_16625</name>
</gene>
<dbReference type="Proteomes" id="UP001597145">
    <property type="component" value="Unassembled WGS sequence"/>
</dbReference>
<reference evidence="3" key="1">
    <citation type="journal article" date="2019" name="Int. J. Syst. Evol. Microbiol.">
        <title>The Global Catalogue of Microorganisms (GCM) 10K type strain sequencing project: providing services to taxonomists for standard genome sequencing and annotation.</title>
        <authorList>
            <consortium name="The Broad Institute Genomics Platform"/>
            <consortium name="The Broad Institute Genome Sequencing Center for Infectious Disease"/>
            <person name="Wu L."/>
            <person name="Ma J."/>
        </authorList>
    </citation>
    <scope>NUCLEOTIDE SEQUENCE [LARGE SCALE GENOMIC DNA]</scope>
    <source>
        <strain evidence="3">JCM 12165</strain>
    </source>
</reference>
<dbReference type="Gene3D" id="3.90.1570.10">
    <property type="entry name" value="tt1808, chain A"/>
    <property type="match status" value="1"/>
</dbReference>